<feature type="coiled-coil region" evidence="1">
    <location>
        <begin position="64"/>
        <end position="91"/>
    </location>
</feature>
<evidence type="ECO:0000256" key="2">
    <source>
        <dbReference type="SAM" id="MobiDB-lite"/>
    </source>
</evidence>
<keyword evidence="5" id="KW-1185">Reference proteome</keyword>
<evidence type="ECO:0000313" key="4">
    <source>
        <dbReference type="EMBL" id="KAK7497152.1"/>
    </source>
</evidence>
<keyword evidence="3" id="KW-1133">Transmembrane helix</keyword>
<dbReference type="EMBL" id="JACVVK020000061">
    <property type="protein sequence ID" value="KAK7497152.1"/>
    <property type="molecule type" value="Genomic_DNA"/>
</dbReference>
<dbReference type="Proteomes" id="UP001519460">
    <property type="component" value="Unassembled WGS sequence"/>
</dbReference>
<keyword evidence="1" id="KW-0175">Coiled coil</keyword>
<proteinExistence type="predicted"/>
<feature type="region of interest" description="Disordered" evidence="2">
    <location>
        <begin position="1"/>
        <end position="22"/>
    </location>
</feature>
<feature type="compositionally biased region" description="Low complexity" evidence="2">
    <location>
        <begin position="7"/>
        <end position="18"/>
    </location>
</feature>
<evidence type="ECO:0000313" key="5">
    <source>
        <dbReference type="Proteomes" id="UP001519460"/>
    </source>
</evidence>
<protein>
    <submittedName>
        <fullName evidence="4">Uncharacterized protein</fullName>
    </submittedName>
</protein>
<accession>A0ABD0LCX0</accession>
<feature type="transmembrane region" description="Helical" evidence="3">
    <location>
        <begin position="90"/>
        <end position="117"/>
    </location>
</feature>
<evidence type="ECO:0000256" key="3">
    <source>
        <dbReference type="SAM" id="Phobius"/>
    </source>
</evidence>
<dbReference type="AlphaFoldDB" id="A0ABD0LCX0"/>
<sequence>MNIMDTSFSSVSTRSSSSGAPTVYDDLDTSSTPYASAGTFVNRHSGESNRWSFFARRRSRQYPRRRCERDAQNVQRKIQKLERENRKLRIIFYLLISACFVVVFTYLFLTVVFIAAYSKQHENSGTISSWTGSPYRQNADLQDSYCVEEKDVEDSLKFWDKATSDTNTRYNIGGRKRRCFDFPDVKWIPRLLNSVNSSIHSVTDGLDVTCTANGQPPKQKIVFAHLSLAATQSTPGQL</sequence>
<organism evidence="4 5">
    <name type="scientific">Batillaria attramentaria</name>
    <dbReference type="NCBI Taxonomy" id="370345"/>
    <lineage>
        <taxon>Eukaryota</taxon>
        <taxon>Metazoa</taxon>
        <taxon>Spiralia</taxon>
        <taxon>Lophotrochozoa</taxon>
        <taxon>Mollusca</taxon>
        <taxon>Gastropoda</taxon>
        <taxon>Caenogastropoda</taxon>
        <taxon>Sorbeoconcha</taxon>
        <taxon>Cerithioidea</taxon>
        <taxon>Batillariidae</taxon>
        <taxon>Batillaria</taxon>
    </lineage>
</organism>
<keyword evidence="3" id="KW-0812">Transmembrane</keyword>
<comment type="caution">
    <text evidence="4">The sequence shown here is derived from an EMBL/GenBank/DDBJ whole genome shotgun (WGS) entry which is preliminary data.</text>
</comment>
<evidence type="ECO:0000256" key="1">
    <source>
        <dbReference type="SAM" id="Coils"/>
    </source>
</evidence>
<reference evidence="4 5" key="1">
    <citation type="journal article" date="2023" name="Sci. Data">
        <title>Genome assembly of the Korean intertidal mud-creeper Batillaria attramentaria.</title>
        <authorList>
            <person name="Patra A.K."/>
            <person name="Ho P.T."/>
            <person name="Jun S."/>
            <person name="Lee S.J."/>
            <person name="Kim Y."/>
            <person name="Won Y.J."/>
        </authorList>
    </citation>
    <scope>NUCLEOTIDE SEQUENCE [LARGE SCALE GENOMIC DNA]</scope>
    <source>
        <strain evidence="4">Wonlab-2016</strain>
    </source>
</reference>
<gene>
    <name evidence="4" type="ORF">BaRGS_00011682</name>
</gene>
<name>A0ABD0LCX0_9CAEN</name>
<keyword evidence="3" id="KW-0472">Membrane</keyword>